<dbReference type="Gene3D" id="3.40.50.2000">
    <property type="entry name" value="Glycogen Phosphorylase B"/>
    <property type="match status" value="2"/>
</dbReference>
<evidence type="ECO:0000313" key="4">
    <source>
        <dbReference type="EMBL" id="QNV37334.1"/>
    </source>
</evidence>
<reference evidence="4 5" key="1">
    <citation type="submission" date="2020-09" db="EMBL/GenBank/DDBJ databases">
        <title>Investigation of environmental microbes.</title>
        <authorList>
            <person name="Ou Y."/>
            <person name="Kang Q."/>
        </authorList>
    </citation>
    <scope>NUCLEOTIDE SEQUENCE [LARGE SCALE GENOMIC DNA]</scope>
    <source>
        <strain evidence="4 5">KJZ-14</strain>
    </source>
</reference>
<accession>A0A7H2BCD8</accession>
<evidence type="ECO:0000313" key="5">
    <source>
        <dbReference type="Proteomes" id="UP000516404"/>
    </source>
</evidence>
<dbReference type="Proteomes" id="UP000516404">
    <property type="component" value="Chromosome"/>
</dbReference>
<dbReference type="RefSeq" id="WP_190724238.1">
    <property type="nucleotide sequence ID" value="NZ_CP061539.1"/>
</dbReference>
<keyword evidence="5" id="KW-1185">Reference proteome</keyword>
<dbReference type="GeneID" id="96624346"/>
<dbReference type="InterPro" id="IPR050194">
    <property type="entry name" value="Glycosyltransferase_grp1"/>
</dbReference>
<protein>
    <recommendedName>
        <fullName evidence="1">D-inositol 3-phosphate glycosyltransferase</fullName>
    </recommendedName>
</protein>
<dbReference type="KEGG" id="rter:IDM49_08835"/>
<dbReference type="Pfam" id="PF00534">
    <property type="entry name" value="Glycos_transf_1"/>
    <property type="match status" value="1"/>
</dbReference>
<proteinExistence type="predicted"/>
<evidence type="ECO:0000259" key="3">
    <source>
        <dbReference type="Pfam" id="PF00534"/>
    </source>
</evidence>
<evidence type="ECO:0000256" key="1">
    <source>
        <dbReference type="ARBA" id="ARBA00021292"/>
    </source>
</evidence>
<evidence type="ECO:0000256" key="2">
    <source>
        <dbReference type="ARBA" id="ARBA00022679"/>
    </source>
</evidence>
<dbReference type="EMBL" id="CP061539">
    <property type="protein sequence ID" value="QNV37334.1"/>
    <property type="molecule type" value="Genomic_DNA"/>
</dbReference>
<dbReference type="GO" id="GO:0016757">
    <property type="term" value="F:glycosyltransferase activity"/>
    <property type="evidence" value="ECO:0007669"/>
    <property type="project" value="InterPro"/>
</dbReference>
<keyword evidence="2 4" id="KW-0808">Transferase</keyword>
<feature type="domain" description="Glycosyl transferase family 1" evidence="3">
    <location>
        <begin position="218"/>
        <end position="352"/>
    </location>
</feature>
<dbReference type="PANTHER" id="PTHR45947:SF3">
    <property type="entry name" value="SULFOQUINOVOSYL TRANSFERASE SQD2"/>
    <property type="match status" value="1"/>
</dbReference>
<organism evidence="4 5">
    <name type="scientific">Rothia terrae</name>
    <dbReference type="NCBI Taxonomy" id="396015"/>
    <lineage>
        <taxon>Bacteria</taxon>
        <taxon>Bacillati</taxon>
        <taxon>Actinomycetota</taxon>
        <taxon>Actinomycetes</taxon>
        <taxon>Micrococcales</taxon>
        <taxon>Micrococcaceae</taxon>
        <taxon>Rothia</taxon>
    </lineage>
</organism>
<dbReference type="AlphaFoldDB" id="A0A7H2BCD8"/>
<dbReference type="PANTHER" id="PTHR45947">
    <property type="entry name" value="SULFOQUINOVOSYL TRANSFERASE SQD2"/>
    <property type="match status" value="1"/>
</dbReference>
<dbReference type="InterPro" id="IPR001296">
    <property type="entry name" value="Glyco_trans_1"/>
</dbReference>
<gene>
    <name evidence="4" type="ORF">IDM49_08835</name>
</gene>
<sequence length="383" mass="43085">MRRISFPRRKKHSAAHQAEVAIAHDYLTQRGGAERVVLALHKAFPDAPIYTTLYDPERTYPEFKNANIQVSPLNHVKVFRQHHRLALPFLAFISQRIKVPAQQTIVSTAGWAHGFNISGKSLVYCHTPARWLYLTDQYFGKTGIKALTTLFKRVRPLLISWDQRSARGAGKYLANSSIIQERIRNVYGFDVPVLFPPHTIDSASVQQPLDGLEDFLVDNDYFIVVSRLLPYKNVDAVVEAFSLMPHQKLLVVGRGPQKQALEEAAGANVRFASEISDAQMRYAYSHSLGLIAVSYEDFGLTPLEAGAYGKPTLALHAGGFLDTIEENVNGLFIEHSSPANIAEGVERMLASTWDSELIMEHVKKFSEERFIEMIKLHLEELDS</sequence>
<dbReference type="SUPFAM" id="SSF53756">
    <property type="entry name" value="UDP-Glycosyltransferase/glycogen phosphorylase"/>
    <property type="match status" value="1"/>
</dbReference>
<name>A0A7H2BCD8_9MICC</name>